<evidence type="ECO:0000256" key="6">
    <source>
        <dbReference type="ARBA" id="ARBA00023136"/>
    </source>
</evidence>
<dbReference type="PROSITE" id="PS50111">
    <property type="entry name" value="CHEMOTAXIS_TRANSDUC_2"/>
    <property type="match status" value="1"/>
</dbReference>
<accession>A0A6N7XQT5</accession>
<name>A0A6N7XQT5_9FIRM</name>
<gene>
    <name evidence="13" type="ORF">FYJ83_01325</name>
</gene>
<dbReference type="CDD" id="cd06225">
    <property type="entry name" value="HAMP"/>
    <property type="match status" value="1"/>
</dbReference>
<dbReference type="Gene3D" id="6.10.340.10">
    <property type="match status" value="1"/>
</dbReference>
<dbReference type="GO" id="GO:0005886">
    <property type="term" value="C:plasma membrane"/>
    <property type="evidence" value="ECO:0007669"/>
    <property type="project" value="UniProtKB-SubCell"/>
</dbReference>
<dbReference type="InterPro" id="IPR004089">
    <property type="entry name" value="MCPsignal_dom"/>
</dbReference>
<feature type="domain" description="HAMP" evidence="12">
    <location>
        <begin position="318"/>
        <end position="373"/>
    </location>
</feature>
<organism evidence="13 14">
    <name type="scientific">Tissierella pigra</name>
    <dbReference type="NCBI Taxonomy" id="2607614"/>
    <lineage>
        <taxon>Bacteria</taxon>
        <taxon>Bacillati</taxon>
        <taxon>Bacillota</taxon>
        <taxon>Tissierellia</taxon>
        <taxon>Tissierellales</taxon>
        <taxon>Tissierellaceae</taxon>
        <taxon>Tissierella</taxon>
    </lineage>
</organism>
<dbReference type="GO" id="GO:0006935">
    <property type="term" value="P:chemotaxis"/>
    <property type="evidence" value="ECO:0007669"/>
    <property type="project" value="UniProtKB-KW"/>
</dbReference>
<feature type="domain" description="Methyl-accepting transducer" evidence="11">
    <location>
        <begin position="392"/>
        <end position="663"/>
    </location>
</feature>
<dbReference type="EMBL" id="VUNQ01000002">
    <property type="protein sequence ID" value="MSU00107.1"/>
    <property type="molecule type" value="Genomic_DNA"/>
</dbReference>
<dbReference type="CDD" id="cd11386">
    <property type="entry name" value="MCP_signal"/>
    <property type="match status" value="1"/>
</dbReference>
<dbReference type="Proteomes" id="UP000469523">
    <property type="component" value="Unassembled WGS sequence"/>
</dbReference>
<dbReference type="PANTHER" id="PTHR32089">
    <property type="entry name" value="METHYL-ACCEPTING CHEMOTAXIS PROTEIN MCPB"/>
    <property type="match status" value="1"/>
</dbReference>
<evidence type="ECO:0000256" key="3">
    <source>
        <dbReference type="ARBA" id="ARBA00022500"/>
    </source>
</evidence>
<evidence type="ECO:0000259" key="12">
    <source>
        <dbReference type="PROSITE" id="PS50885"/>
    </source>
</evidence>
<dbReference type="Pfam" id="PF00015">
    <property type="entry name" value="MCPsignal"/>
    <property type="match status" value="1"/>
</dbReference>
<evidence type="ECO:0000256" key="7">
    <source>
        <dbReference type="ARBA" id="ARBA00023224"/>
    </source>
</evidence>
<keyword evidence="7 9" id="KW-0807">Transducer</keyword>
<evidence type="ECO:0000256" key="9">
    <source>
        <dbReference type="PROSITE-ProRule" id="PRU00284"/>
    </source>
</evidence>
<evidence type="ECO:0000259" key="11">
    <source>
        <dbReference type="PROSITE" id="PS50111"/>
    </source>
</evidence>
<dbReference type="PROSITE" id="PS50885">
    <property type="entry name" value="HAMP"/>
    <property type="match status" value="1"/>
</dbReference>
<dbReference type="AlphaFoldDB" id="A0A6N7XQT5"/>
<comment type="similarity">
    <text evidence="8">Belongs to the methyl-accepting chemotaxis (MCP) protein family.</text>
</comment>
<dbReference type="RefSeq" id="WP_154438335.1">
    <property type="nucleotide sequence ID" value="NZ_VUNQ01000002.1"/>
</dbReference>
<keyword evidence="3" id="KW-0145">Chemotaxis</keyword>
<dbReference type="Pfam" id="PF02743">
    <property type="entry name" value="dCache_1"/>
    <property type="match status" value="1"/>
</dbReference>
<dbReference type="Gene3D" id="3.30.450.20">
    <property type="entry name" value="PAS domain"/>
    <property type="match status" value="1"/>
</dbReference>
<evidence type="ECO:0000256" key="8">
    <source>
        <dbReference type="ARBA" id="ARBA00029447"/>
    </source>
</evidence>
<dbReference type="GO" id="GO:0007165">
    <property type="term" value="P:signal transduction"/>
    <property type="evidence" value="ECO:0007669"/>
    <property type="project" value="UniProtKB-KW"/>
</dbReference>
<dbReference type="SMART" id="SM00304">
    <property type="entry name" value="HAMP"/>
    <property type="match status" value="1"/>
</dbReference>
<dbReference type="InterPro" id="IPR003660">
    <property type="entry name" value="HAMP_dom"/>
</dbReference>
<protein>
    <submittedName>
        <fullName evidence="13">HAMP domain-containing protein</fullName>
    </submittedName>
</protein>
<proteinExistence type="inferred from homology"/>
<feature type="transmembrane region" description="Helical" evidence="10">
    <location>
        <begin position="23"/>
        <end position="45"/>
    </location>
</feature>
<keyword evidence="4 10" id="KW-0812">Transmembrane</keyword>
<dbReference type="CDD" id="cd12912">
    <property type="entry name" value="PDC2_MCP_like"/>
    <property type="match status" value="1"/>
</dbReference>
<sequence length="678" mass="74072">MKKTKKDETRVSGKSGSLKTRMIISNVLILLIVSLSMGLISYILFSKSINGHMDTILSNKAYDSAKIINEKIDKFLIGIEGVASHDIISNPEISMEEKFSIMRQEKERLGYTELYIADLNGIVQLEDGSTLDLSDSADFKLAKSGQSVLLEAIKSQITGENLLPISAPIKHDGKIVGVLLGSKSVDELYGIINEISFGETGDAYLVNEHGELIAYNIQEVVESGEITIEKMKAIPEYDGLVNVFERMVAGESNVDQYFYDGKMRYASYTPVGSKGWSVAVAIDVSEMAKDLNDLRKFMIIITISALGIGVIYSVLFSNSIIKPIREITENMKALARLNLKSDINPKVLNRRDEIGEIGKANKIVIENLRDFASMVNVSAEQVASSSEELTAISEESTSASTNMAEASSEIVISSENQLNDLLNVTSYMEEISAQIQEISSNAESIDTLSSEVADKTHIGKSKMVDTDVQMNNIVKSSEEVKTSLLEVDNSSNEMDEIINVIRSIAEQTNLLALNAAIEAARAGEAGRGFSVVADEIRKLAEETAVSTGRIDNIIRENHTIIEKANHNMELSNSEINKGMTTVKESIEYFNQISESINQVTAQVDNITKAINQVAQGTENAVKGAVAIESMSRGINDSIQNISAATEEQTASMEEIASSSESLSQLAMELRDLVAKFEM</sequence>
<dbReference type="SMART" id="SM00283">
    <property type="entry name" value="MA"/>
    <property type="match status" value="1"/>
</dbReference>
<keyword evidence="2" id="KW-1003">Cell membrane</keyword>
<keyword evidence="5 10" id="KW-1133">Transmembrane helix</keyword>
<evidence type="ECO:0000256" key="5">
    <source>
        <dbReference type="ARBA" id="ARBA00022989"/>
    </source>
</evidence>
<comment type="caution">
    <text evidence="13">The sequence shown here is derived from an EMBL/GenBank/DDBJ whole genome shotgun (WGS) entry which is preliminary data.</text>
</comment>
<keyword evidence="14" id="KW-1185">Reference proteome</keyword>
<dbReference type="SUPFAM" id="SSF58104">
    <property type="entry name" value="Methyl-accepting chemotaxis protein (MCP) signaling domain"/>
    <property type="match status" value="1"/>
</dbReference>
<dbReference type="Pfam" id="PF00672">
    <property type="entry name" value="HAMP"/>
    <property type="match status" value="1"/>
</dbReference>
<evidence type="ECO:0000256" key="2">
    <source>
        <dbReference type="ARBA" id="ARBA00022475"/>
    </source>
</evidence>
<evidence type="ECO:0000256" key="10">
    <source>
        <dbReference type="SAM" id="Phobius"/>
    </source>
</evidence>
<comment type="subcellular location">
    <subcellularLocation>
        <location evidence="1">Cell membrane</location>
        <topology evidence="1">Multi-pass membrane protein</topology>
    </subcellularLocation>
</comment>
<dbReference type="PANTHER" id="PTHR32089:SF112">
    <property type="entry name" value="LYSOZYME-LIKE PROTEIN-RELATED"/>
    <property type="match status" value="1"/>
</dbReference>
<evidence type="ECO:0000256" key="4">
    <source>
        <dbReference type="ARBA" id="ARBA00022692"/>
    </source>
</evidence>
<feature type="transmembrane region" description="Helical" evidence="10">
    <location>
        <begin position="297"/>
        <end position="316"/>
    </location>
</feature>
<reference evidence="13 14" key="1">
    <citation type="submission" date="2019-09" db="EMBL/GenBank/DDBJ databases">
        <title>In-depth cultivation of the pig gut microbiome towards novel bacterial diversity and tailored functional studies.</title>
        <authorList>
            <person name="Wylensek D."/>
            <person name="Hitch T.C.A."/>
            <person name="Clavel T."/>
        </authorList>
    </citation>
    <scope>NUCLEOTIDE SEQUENCE [LARGE SCALE GENOMIC DNA]</scope>
    <source>
        <strain evidence="13 14">WCA3-693-APC-4?</strain>
    </source>
</reference>
<dbReference type="InterPro" id="IPR033479">
    <property type="entry name" value="dCache_1"/>
</dbReference>
<evidence type="ECO:0000313" key="14">
    <source>
        <dbReference type="Proteomes" id="UP000469523"/>
    </source>
</evidence>
<evidence type="ECO:0000256" key="1">
    <source>
        <dbReference type="ARBA" id="ARBA00004651"/>
    </source>
</evidence>
<keyword evidence="6 10" id="KW-0472">Membrane</keyword>
<dbReference type="Gene3D" id="1.10.287.950">
    <property type="entry name" value="Methyl-accepting chemotaxis protein"/>
    <property type="match status" value="1"/>
</dbReference>
<evidence type="ECO:0000313" key="13">
    <source>
        <dbReference type="EMBL" id="MSU00107.1"/>
    </source>
</evidence>